<evidence type="ECO:0000256" key="3">
    <source>
        <dbReference type="ARBA" id="ARBA00004496"/>
    </source>
</evidence>
<evidence type="ECO:0000256" key="16">
    <source>
        <dbReference type="HAMAP-Rule" id="MF_00037"/>
    </source>
</evidence>
<feature type="active site" description="Proton donor" evidence="16">
    <location>
        <position position="223"/>
    </location>
</feature>
<dbReference type="InterPro" id="IPR006094">
    <property type="entry name" value="Oxid_FAD_bind_N"/>
</dbReference>
<evidence type="ECO:0000256" key="7">
    <source>
        <dbReference type="ARBA" id="ARBA00022630"/>
    </source>
</evidence>
<dbReference type="GO" id="GO:0009252">
    <property type="term" value="P:peptidoglycan biosynthetic process"/>
    <property type="evidence" value="ECO:0007669"/>
    <property type="project" value="UniProtKB-UniRule"/>
</dbReference>
<proteinExistence type="inferred from homology"/>
<keyword evidence="11 16" id="KW-0573">Peptidoglycan synthesis</keyword>
<dbReference type="GO" id="GO:0005829">
    <property type="term" value="C:cytosol"/>
    <property type="evidence" value="ECO:0007669"/>
    <property type="project" value="TreeGrafter"/>
</dbReference>
<keyword evidence="5 16" id="KW-0963">Cytoplasm</keyword>
<sequence length="329" mass="35457">MSNQIEELHRLVSPDITIDEPLALHTTYRIGGPADFFFAAPSVALVTAAVQVAQELNLPYYILGGGSNVLVSDDGFRGLVIKMINRGIEIDGNKVRVEAGTPTSLVALQSTEAGMTGFEWAIGLPGTIGGAIRGNAGCYGGSTGESIESVSCLRNGQLIEMLQAECEFGYRQSVFKSEPGYVILSAVLLLRTADNATNGQVRLKEILNDKRSTQPTGQSTAGCVFKNWHPESPEDLDDLRRWLDLDSDEKVPVTTDGTVPAGWILDRAQLKGTKVGHVGISDRHANFLVNDGQATAGEVIELIAVVKSRLRSQTQGRVNLLEEIEYVGF</sequence>
<dbReference type="Proteomes" id="UP000176988">
    <property type="component" value="Unassembled WGS sequence"/>
</dbReference>
<reference evidence="18 19" key="1">
    <citation type="journal article" date="2016" name="Nat. Commun.">
        <title>Thousands of microbial genomes shed light on interconnected biogeochemical processes in an aquifer system.</title>
        <authorList>
            <person name="Anantharaman K."/>
            <person name="Brown C.T."/>
            <person name="Hug L.A."/>
            <person name="Sharon I."/>
            <person name="Castelle C.J."/>
            <person name="Probst A.J."/>
            <person name="Thomas B.C."/>
            <person name="Singh A."/>
            <person name="Wilkins M.J."/>
            <person name="Karaoz U."/>
            <person name="Brodie E.L."/>
            <person name="Williams K.H."/>
            <person name="Hubbard S.S."/>
            <person name="Banfield J.F."/>
        </authorList>
    </citation>
    <scope>NUCLEOTIDE SEQUENCE [LARGE SCALE GENOMIC DNA]</scope>
</reference>
<dbReference type="SUPFAM" id="SSF56194">
    <property type="entry name" value="Uridine diphospho-N-Acetylenolpyruvylglucosamine reductase, MurB, C-terminal domain"/>
    <property type="match status" value="1"/>
</dbReference>
<dbReference type="GO" id="GO:0008360">
    <property type="term" value="P:regulation of cell shape"/>
    <property type="evidence" value="ECO:0007669"/>
    <property type="project" value="UniProtKB-KW"/>
</dbReference>
<dbReference type="PROSITE" id="PS51387">
    <property type="entry name" value="FAD_PCMH"/>
    <property type="match status" value="1"/>
</dbReference>
<accession>A0A1F7WF48</accession>
<evidence type="ECO:0000256" key="11">
    <source>
        <dbReference type="ARBA" id="ARBA00022984"/>
    </source>
</evidence>
<keyword evidence="9 16" id="KW-0521">NADP</keyword>
<evidence type="ECO:0000313" key="19">
    <source>
        <dbReference type="Proteomes" id="UP000176988"/>
    </source>
</evidence>
<feature type="active site" evidence="16">
    <location>
        <position position="171"/>
    </location>
</feature>
<dbReference type="PANTHER" id="PTHR21071">
    <property type="entry name" value="UDP-N-ACETYLENOLPYRUVOYLGLUCOSAMINE REDUCTASE"/>
    <property type="match status" value="1"/>
</dbReference>
<comment type="pathway">
    <text evidence="4 16">Cell wall biogenesis; peptidoglycan biosynthesis.</text>
</comment>
<dbReference type="InterPro" id="IPR036635">
    <property type="entry name" value="MurB_C_sf"/>
</dbReference>
<evidence type="ECO:0000256" key="10">
    <source>
        <dbReference type="ARBA" id="ARBA00022960"/>
    </source>
</evidence>
<dbReference type="InterPro" id="IPR003170">
    <property type="entry name" value="MurB"/>
</dbReference>
<dbReference type="Pfam" id="PF01565">
    <property type="entry name" value="FAD_binding_4"/>
    <property type="match status" value="1"/>
</dbReference>
<keyword evidence="6 16" id="KW-0132">Cell division</keyword>
<dbReference type="InterPro" id="IPR016166">
    <property type="entry name" value="FAD-bd_PCMH"/>
</dbReference>
<dbReference type="STRING" id="1802424.A2480_03225"/>
<dbReference type="Gene3D" id="3.90.78.10">
    <property type="entry name" value="UDP-N-acetylenolpyruvoylglucosamine reductase, C-terminal domain"/>
    <property type="match status" value="1"/>
</dbReference>
<dbReference type="Gene3D" id="3.30.465.10">
    <property type="match status" value="1"/>
</dbReference>
<comment type="subcellular location">
    <subcellularLocation>
        <location evidence="3 16">Cytoplasm</location>
    </subcellularLocation>
</comment>
<dbReference type="EC" id="1.3.1.98" evidence="16"/>
<name>A0A1F7WF48_9BACT</name>
<dbReference type="AlphaFoldDB" id="A0A1F7WF48"/>
<keyword evidence="8 16" id="KW-0274">FAD</keyword>
<dbReference type="InterPro" id="IPR016169">
    <property type="entry name" value="FAD-bd_PCMH_sub2"/>
</dbReference>
<comment type="catalytic activity">
    <reaction evidence="15 16">
        <text>UDP-N-acetyl-alpha-D-muramate + NADP(+) = UDP-N-acetyl-3-O-(1-carboxyvinyl)-alpha-D-glucosamine + NADPH + H(+)</text>
        <dbReference type="Rhea" id="RHEA:12248"/>
        <dbReference type="ChEBI" id="CHEBI:15378"/>
        <dbReference type="ChEBI" id="CHEBI:57783"/>
        <dbReference type="ChEBI" id="CHEBI:58349"/>
        <dbReference type="ChEBI" id="CHEBI:68483"/>
        <dbReference type="ChEBI" id="CHEBI:70757"/>
        <dbReference type="EC" id="1.3.1.98"/>
    </reaction>
</comment>
<dbReference type="InterPro" id="IPR011601">
    <property type="entry name" value="MurB_C"/>
</dbReference>
<keyword evidence="13 16" id="KW-0131">Cell cycle</keyword>
<feature type="domain" description="FAD-binding PCMH-type" evidence="17">
    <location>
        <begin position="29"/>
        <end position="193"/>
    </location>
</feature>
<dbReference type="InterPro" id="IPR036318">
    <property type="entry name" value="FAD-bd_PCMH-like_sf"/>
</dbReference>
<evidence type="ECO:0000256" key="13">
    <source>
        <dbReference type="ARBA" id="ARBA00023306"/>
    </source>
</evidence>
<evidence type="ECO:0000256" key="12">
    <source>
        <dbReference type="ARBA" id="ARBA00023002"/>
    </source>
</evidence>
<evidence type="ECO:0000259" key="17">
    <source>
        <dbReference type="PROSITE" id="PS51387"/>
    </source>
</evidence>
<protein>
    <recommendedName>
        <fullName evidence="16">UDP-N-acetylenolpyruvoylglucosamine reductase</fullName>
        <ecNumber evidence="16">1.3.1.98</ecNumber>
    </recommendedName>
    <alternativeName>
        <fullName evidence="16">UDP-N-acetylmuramate dehydrogenase</fullName>
    </alternativeName>
</protein>
<comment type="caution">
    <text evidence="18">The sequence shown here is derived from an EMBL/GenBank/DDBJ whole genome shotgun (WGS) entry which is preliminary data.</text>
</comment>
<evidence type="ECO:0000256" key="15">
    <source>
        <dbReference type="ARBA" id="ARBA00048914"/>
    </source>
</evidence>
<dbReference type="GO" id="GO:0071949">
    <property type="term" value="F:FAD binding"/>
    <property type="evidence" value="ECO:0007669"/>
    <property type="project" value="InterPro"/>
</dbReference>
<dbReference type="GO" id="GO:0051301">
    <property type="term" value="P:cell division"/>
    <property type="evidence" value="ECO:0007669"/>
    <property type="project" value="UniProtKB-KW"/>
</dbReference>
<evidence type="ECO:0000256" key="1">
    <source>
        <dbReference type="ARBA" id="ARBA00001974"/>
    </source>
</evidence>
<gene>
    <name evidence="16" type="primary">murB</name>
    <name evidence="18" type="ORF">A2480_03225</name>
</gene>
<organism evidence="18 19">
    <name type="scientific">Candidatus Uhrbacteria bacterium RIFOXYC2_FULL_47_19</name>
    <dbReference type="NCBI Taxonomy" id="1802424"/>
    <lineage>
        <taxon>Bacteria</taxon>
        <taxon>Candidatus Uhriibacteriota</taxon>
    </lineage>
</organism>
<keyword evidence="12 16" id="KW-0560">Oxidoreductase</keyword>
<dbReference type="NCBIfam" id="TIGR00179">
    <property type="entry name" value="murB"/>
    <property type="match status" value="1"/>
</dbReference>
<dbReference type="EMBL" id="MGFG01000020">
    <property type="protein sequence ID" value="OGM01009.1"/>
    <property type="molecule type" value="Genomic_DNA"/>
</dbReference>
<keyword evidence="10 16" id="KW-0133">Cell shape</keyword>
<evidence type="ECO:0000256" key="8">
    <source>
        <dbReference type="ARBA" id="ARBA00022827"/>
    </source>
</evidence>
<keyword evidence="7 16" id="KW-0285">Flavoprotein</keyword>
<dbReference type="HAMAP" id="MF_00037">
    <property type="entry name" value="MurB"/>
    <property type="match status" value="1"/>
</dbReference>
<evidence type="ECO:0000313" key="18">
    <source>
        <dbReference type="EMBL" id="OGM01009.1"/>
    </source>
</evidence>
<evidence type="ECO:0000256" key="5">
    <source>
        <dbReference type="ARBA" id="ARBA00022490"/>
    </source>
</evidence>
<dbReference type="GO" id="GO:0008762">
    <property type="term" value="F:UDP-N-acetylmuramate dehydrogenase activity"/>
    <property type="evidence" value="ECO:0007669"/>
    <property type="project" value="UniProtKB-UniRule"/>
</dbReference>
<dbReference type="SUPFAM" id="SSF56176">
    <property type="entry name" value="FAD-binding/transporter-associated domain-like"/>
    <property type="match status" value="1"/>
</dbReference>
<dbReference type="GO" id="GO:0071555">
    <property type="term" value="P:cell wall organization"/>
    <property type="evidence" value="ECO:0007669"/>
    <property type="project" value="UniProtKB-KW"/>
</dbReference>
<dbReference type="Pfam" id="PF02873">
    <property type="entry name" value="MurB_C"/>
    <property type="match status" value="1"/>
</dbReference>
<dbReference type="PANTHER" id="PTHR21071:SF4">
    <property type="entry name" value="UDP-N-ACETYLENOLPYRUVOYLGLUCOSAMINE REDUCTASE"/>
    <property type="match status" value="1"/>
</dbReference>
<evidence type="ECO:0000256" key="4">
    <source>
        <dbReference type="ARBA" id="ARBA00004752"/>
    </source>
</evidence>
<evidence type="ECO:0000256" key="2">
    <source>
        <dbReference type="ARBA" id="ARBA00003921"/>
    </source>
</evidence>
<dbReference type="Gene3D" id="3.30.43.10">
    <property type="entry name" value="Uridine Diphospho-n-acetylenolpyruvylglucosamine Reductase, domain 2"/>
    <property type="match status" value="1"/>
</dbReference>
<feature type="active site" evidence="16">
    <location>
        <position position="323"/>
    </location>
</feature>
<comment type="cofactor">
    <cofactor evidence="1 16">
        <name>FAD</name>
        <dbReference type="ChEBI" id="CHEBI:57692"/>
    </cofactor>
</comment>
<keyword evidence="14 16" id="KW-0961">Cell wall biogenesis/degradation</keyword>
<dbReference type="UniPathway" id="UPA00219"/>
<comment type="similarity">
    <text evidence="16">Belongs to the MurB family.</text>
</comment>
<dbReference type="InterPro" id="IPR016167">
    <property type="entry name" value="FAD-bd_PCMH_sub1"/>
</dbReference>
<evidence type="ECO:0000256" key="9">
    <source>
        <dbReference type="ARBA" id="ARBA00022857"/>
    </source>
</evidence>
<evidence type="ECO:0000256" key="6">
    <source>
        <dbReference type="ARBA" id="ARBA00022618"/>
    </source>
</evidence>
<evidence type="ECO:0000256" key="14">
    <source>
        <dbReference type="ARBA" id="ARBA00023316"/>
    </source>
</evidence>
<comment type="function">
    <text evidence="2 16">Cell wall formation.</text>
</comment>